<dbReference type="Pfam" id="PF00403">
    <property type="entry name" value="HMA"/>
    <property type="match status" value="1"/>
</dbReference>
<dbReference type="InterPro" id="IPR006121">
    <property type="entry name" value="HMA_dom"/>
</dbReference>
<keyword evidence="10" id="KW-1278">Translocase</keyword>
<comment type="caution">
    <text evidence="16">The sequence shown here is derived from an EMBL/GenBank/DDBJ whole genome shotgun (WGS) entry which is preliminary data.</text>
</comment>
<dbReference type="PATRIC" id="fig|1619089.3.peg.310"/>
<accession>A0A0F9ZJ26</accession>
<dbReference type="Gene3D" id="3.40.50.1000">
    <property type="entry name" value="HAD superfamily/HAD-like"/>
    <property type="match status" value="1"/>
</dbReference>
<feature type="transmembrane region" description="Helical" evidence="14">
    <location>
        <begin position="348"/>
        <end position="367"/>
    </location>
</feature>
<dbReference type="NCBIfam" id="TIGR01511">
    <property type="entry name" value="ATPase-IB1_Cu"/>
    <property type="match status" value="1"/>
</dbReference>
<dbReference type="GO" id="GO:0005524">
    <property type="term" value="F:ATP binding"/>
    <property type="evidence" value="ECO:0007669"/>
    <property type="project" value="UniProtKB-UniRule"/>
</dbReference>
<dbReference type="SUPFAM" id="SSF55008">
    <property type="entry name" value="HMA, heavy metal-associated domain"/>
    <property type="match status" value="1"/>
</dbReference>
<evidence type="ECO:0000256" key="1">
    <source>
        <dbReference type="ARBA" id="ARBA00004651"/>
    </source>
</evidence>
<dbReference type="CDD" id="cd02094">
    <property type="entry name" value="P-type_ATPase_Cu-like"/>
    <property type="match status" value="1"/>
</dbReference>
<dbReference type="GO" id="GO:0043682">
    <property type="term" value="F:P-type divalent copper transporter activity"/>
    <property type="evidence" value="ECO:0007669"/>
    <property type="project" value="TreeGrafter"/>
</dbReference>
<dbReference type="FunFam" id="2.70.150.10:FF:000020">
    <property type="entry name" value="Copper-exporting P-type ATPase A"/>
    <property type="match status" value="1"/>
</dbReference>
<dbReference type="AlphaFoldDB" id="A0A0F9ZJ26"/>
<dbReference type="GO" id="GO:0055070">
    <property type="term" value="P:copper ion homeostasis"/>
    <property type="evidence" value="ECO:0007669"/>
    <property type="project" value="TreeGrafter"/>
</dbReference>
<evidence type="ECO:0000256" key="7">
    <source>
        <dbReference type="ARBA" id="ARBA00022723"/>
    </source>
</evidence>
<keyword evidence="5 14" id="KW-1003">Cell membrane</keyword>
<sequence>MKEETVAIKGMHCASCAFNIENKLTNSKGVKNVKVNYATEKATIIYDDTVTSVENLNADVKDIGYELDIHTDNHAHHKLEELNKQRNRLYFLLPVATFLFLFMLYDLISQRVSYLPMIEINMVVFNSILFLISTVTIFIFGKQFVEGLLRFIRGKGADMDTLIGLGTIAAYIYSTVLLVSLLFNIELGLPESMYYDSVIIVIGFVLLGKFLEARSKIKTGEAIQKLLNLQAKTAVVERDGKEKKIDVSEIVIGDILIIKAGAKIPVDGKIVSGLGVLDLAMLTGEPIPVEKTIGDDVFSGSVNKQGYFKFKALKVGSDTMLSTIIKMVEEAQNSKAPIQNLADKISSIFVPTVLVIAILSLLVWIFVGQQYLPFNDALTYGISSFVAVLVIACPCALGLATPTAIIVGVGKGAQNGILIKNAESLEKLYKVDTVIFDKTGTLTKGQPEVTDIIFNGKDKDNILSLLYSLEEKSDHPLAIAIQNKAKELNIKLKVVDNFKNIDGRGVSGTIEKNSYYAGNSKFIEDLGITVDKNILKELSKEGKTPIIFANSKETLAIVVIADQIKKESKKVIEELHSLGIKTAMLTGDNSNVANNIAKDLDIDMVYAEVLPNEKANIVKKLQNNGNFVAMVGDGINDAPALAQSNVGIAMATGTDIAIESSDITLLGGDISKLPKALKLSRNTMKTIKQNLFWAFFYNILGIPLAAGLFYPMFGILLEPAFAGIAMALSSVTVVSNSLRLKLTKI</sequence>
<dbReference type="EC" id="7.2.2.8" evidence="3"/>
<dbReference type="PRINTS" id="PR00943">
    <property type="entry name" value="CUATPASE"/>
</dbReference>
<keyword evidence="12" id="KW-0406">Ion transport</keyword>
<keyword evidence="7 14" id="KW-0479">Metal-binding</keyword>
<keyword evidence="8 14" id="KW-0547">Nucleotide-binding</keyword>
<evidence type="ECO:0000256" key="9">
    <source>
        <dbReference type="ARBA" id="ARBA00022840"/>
    </source>
</evidence>
<dbReference type="GO" id="GO:0140581">
    <property type="term" value="F:P-type monovalent copper transporter activity"/>
    <property type="evidence" value="ECO:0007669"/>
    <property type="project" value="UniProtKB-EC"/>
</dbReference>
<feature type="transmembrane region" description="Helical" evidence="14">
    <location>
        <begin position="691"/>
        <end position="713"/>
    </location>
</feature>
<dbReference type="InterPro" id="IPR036412">
    <property type="entry name" value="HAD-like_sf"/>
</dbReference>
<dbReference type="InterPro" id="IPR008250">
    <property type="entry name" value="ATPase_P-typ_transduc_dom_A_sf"/>
</dbReference>
<organism evidence="16 17">
    <name type="scientific">candidate division WS6 bacterium GW2011_GWC1_33_20</name>
    <dbReference type="NCBI Taxonomy" id="1619089"/>
    <lineage>
        <taxon>Bacteria</taxon>
        <taxon>Candidatus Dojkabacteria</taxon>
    </lineage>
</organism>
<dbReference type="GO" id="GO:0016887">
    <property type="term" value="F:ATP hydrolysis activity"/>
    <property type="evidence" value="ECO:0007669"/>
    <property type="project" value="InterPro"/>
</dbReference>
<dbReference type="PROSITE" id="PS50846">
    <property type="entry name" value="HMA_2"/>
    <property type="match status" value="1"/>
</dbReference>
<feature type="transmembrane region" description="Helical" evidence="14">
    <location>
        <begin position="162"/>
        <end position="182"/>
    </location>
</feature>
<evidence type="ECO:0000256" key="4">
    <source>
        <dbReference type="ARBA" id="ARBA00022448"/>
    </source>
</evidence>
<dbReference type="InterPro" id="IPR059000">
    <property type="entry name" value="ATPase_P-type_domA"/>
</dbReference>
<feature type="transmembrane region" description="Helical" evidence="14">
    <location>
        <begin position="89"/>
        <end position="108"/>
    </location>
</feature>
<dbReference type="PANTHER" id="PTHR43520">
    <property type="entry name" value="ATP7, ISOFORM B"/>
    <property type="match status" value="1"/>
</dbReference>
<evidence type="ECO:0000259" key="15">
    <source>
        <dbReference type="PROSITE" id="PS50846"/>
    </source>
</evidence>
<evidence type="ECO:0000256" key="5">
    <source>
        <dbReference type="ARBA" id="ARBA00022475"/>
    </source>
</evidence>
<comment type="subcellular location">
    <subcellularLocation>
        <location evidence="1">Cell membrane</location>
        <topology evidence="1">Multi-pass membrane protein</topology>
    </subcellularLocation>
</comment>
<evidence type="ECO:0000256" key="11">
    <source>
        <dbReference type="ARBA" id="ARBA00022989"/>
    </source>
</evidence>
<evidence type="ECO:0000256" key="6">
    <source>
        <dbReference type="ARBA" id="ARBA00022692"/>
    </source>
</evidence>
<evidence type="ECO:0000256" key="3">
    <source>
        <dbReference type="ARBA" id="ARBA00012517"/>
    </source>
</evidence>
<dbReference type="InterPro" id="IPR023298">
    <property type="entry name" value="ATPase_P-typ_TM_dom_sf"/>
</dbReference>
<dbReference type="SUPFAM" id="SSF81665">
    <property type="entry name" value="Calcium ATPase, transmembrane domain M"/>
    <property type="match status" value="1"/>
</dbReference>
<dbReference type="Pfam" id="PF00122">
    <property type="entry name" value="E1-E2_ATPase"/>
    <property type="match status" value="1"/>
</dbReference>
<dbReference type="Gene3D" id="2.70.150.10">
    <property type="entry name" value="Calcium-transporting ATPase, cytoplasmic transduction domain A"/>
    <property type="match status" value="1"/>
</dbReference>
<dbReference type="Gene3D" id="3.30.70.100">
    <property type="match status" value="1"/>
</dbReference>
<evidence type="ECO:0000256" key="13">
    <source>
        <dbReference type="ARBA" id="ARBA00023136"/>
    </source>
</evidence>
<dbReference type="NCBIfam" id="TIGR01494">
    <property type="entry name" value="ATPase_P-type"/>
    <property type="match status" value="1"/>
</dbReference>
<dbReference type="SUPFAM" id="SSF56784">
    <property type="entry name" value="HAD-like"/>
    <property type="match status" value="1"/>
</dbReference>
<reference evidence="16 17" key="1">
    <citation type="journal article" date="2015" name="Nature">
        <title>rRNA introns, odd ribosomes, and small enigmatic genomes across a large radiation of phyla.</title>
        <authorList>
            <person name="Brown C.T."/>
            <person name="Hug L.A."/>
            <person name="Thomas B.C."/>
            <person name="Sharon I."/>
            <person name="Castelle C.J."/>
            <person name="Singh A."/>
            <person name="Wilkins M.J."/>
            <person name="Williams K.H."/>
            <person name="Banfield J.F."/>
        </authorList>
    </citation>
    <scope>NUCLEOTIDE SEQUENCE [LARGE SCALE GENOMIC DNA]</scope>
</reference>
<dbReference type="GO" id="GO:0005886">
    <property type="term" value="C:plasma membrane"/>
    <property type="evidence" value="ECO:0007669"/>
    <property type="project" value="UniProtKB-SubCell"/>
</dbReference>
<feature type="domain" description="HMA" evidence="15">
    <location>
        <begin position="2"/>
        <end position="68"/>
    </location>
</feature>
<dbReference type="PANTHER" id="PTHR43520:SF8">
    <property type="entry name" value="P-TYPE CU(+) TRANSPORTER"/>
    <property type="match status" value="1"/>
</dbReference>
<name>A0A0F9ZJ26_9BACT</name>
<dbReference type="InterPro" id="IPR027256">
    <property type="entry name" value="P-typ_ATPase_IB"/>
</dbReference>
<dbReference type="InterPro" id="IPR001757">
    <property type="entry name" value="P_typ_ATPase"/>
</dbReference>
<evidence type="ECO:0000256" key="10">
    <source>
        <dbReference type="ARBA" id="ARBA00022967"/>
    </source>
</evidence>
<keyword evidence="6 14" id="KW-0812">Transmembrane</keyword>
<evidence type="ECO:0000256" key="8">
    <source>
        <dbReference type="ARBA" id="ARBA00022741"/>
    </source>
</evidence>
<evidence type="ECO:0000313" key="16">
    <source>
        <dbReference type="EMBL" id="KKP44084.1"/>
    </source>
</evidence>
<dbReference type="InterPro" id="IPR023214">
    <property type="entry name" value="HAD_sf"/>
</dbReference>
<evidence type="ECO:0000256" key="12">
    <source>
        <dbReference type="ARBA" id="ARBA00023065"/>
    </source>
</evidence>
<protein>
    <recommendedName>
        <fullName evidence="3">P-type Cu(+) transporter</fullName>
        <ecNumber evidence="3">7.2.2.8</ecNumber>
    </recommendedName>
</protein>
<dbReference type="CDD" id="cd00371">
    <property type="entry name" value="HMA"/>
    <property type="match status" value="1"/>
</dbReference>
<evidence type="ECO:0000256" key="14">
    <source>
        <dbReference type="RuleBase" id="RU362081"/>
    </source>
</evidence>
<dbReference type="GO" id="GO:0005507">
    <property type="term" value="F:copper ion binding"/>
    <property type="evidence" value="ECO:0007669"/>
    <property type="project" value="TreeGrafter"/>
</dbReference>
<dbReference type="InterPro" id="IPR017969">
    <property type="entry name" value="Heavy-metal-associated_CS"/>
</dbReference>
<dbReference type="SFLD" id="SFLDS00003">
    <property type="entry name" value="Haloacid_Dehalogenase"/>
    <property type="match status" value="1"/>
</dbReference>
<evidence type="ECO:0000313" key="17">
    <source>
        <dbReference type="Proteomes" id="UP000034302"/>
    </source>
</evidence>
<dbReference type="PRINTS" id="PR00119">
    <property type="entry name" value="CATATPASE"/>
</dbReference>
<dbReference type="EMBL" id="LBOV01000006">
    <property type="protein sequence ID" value="KKP44084.1"/>
    <property type="molecule type" value="Genomic_DNA"/>
</dbReference>
<dbReference type="Pfam" id="PF00702">
    <property type="entry name" value="Hydrolase"/>
    <property type="match status" value="1"/>
</dbReference>
<dbReference type="SFLD" id="SFLDF00027">
    <property type="entry name" value="p-type_atpase"/>
    <property type="match status" value="1"/>
</dbReference>
<feature type="transmembrane region" description="Helical" evidence="14">
    <location>
        <begin position="194"/>
        <end position="211"/>
    </location>
</feature>
<evidence type="ECO:0000256" key="2">
    <source>
        <dbReference type="ARBA" id="ARBA00006024"/>
    </source>
</evidence>
<dbReference type="InterPro" id="IPR018303">
    <property type="entry name" value="ATPase_P-typ_P_site"/>
</dbReference>
<dbReference type="SFLD" id="SFLDG00002">
    <property type="entry name" value="C1.7:_P-type_atpase_like"/>
    <property type="match status" value="1"/>
</dbReference>
<dbReference type="PROSITE" id="PS01047">
    <property type="entry name" value="HMA_1"/>
    <property type="match status" value="1"/>
</dbReference>
<feature type="transmembrane region" description="Helical" evidence="14">
    <location>
        <begin position="387"/>
        <end position="410"/>
    </location>
</feature>
<dbReference type="Gene3D" id="3.40.1110.10">
    <property type="entry name" value="Calcium-transporting ATPase, cytoplasmic domain N"/>
    <property type="match status" value="1"/>
</dbReference>
<gene>
    <name evidence="16" type="ORF">UR34_C0006G0005</name>
</gene>
<dbReference type="Proteomes" id="UP000034302">
    <property type="component" value="Unassembled WGS sequence"/>
</dbReference>
<comment type="similarity">
    <text evidence="2 14">Belongs to the cation transport ATPase (P-type) (TC 3.A.3) family. Type IB subfamily.</text>
</comment>
<dbReference type="InterPro" id="IPR036163">
    <property type="entry name" value="HMA_dom_sf"/>
</dbReference>
<keyword evidence="4" id="KW-0813">Transport</keyword>
<keyword evidence="13 14" id="KW-0472">Membrane</keyword>
<dbReference type="FunFam" id="3.30.70.100:FF:000005">
    <property type="entry name" value="Copper-exporting P-type ATPase A"/>
    <property type="match status" value="1"/>
</dbReference>
<proteinExistence type="inferred from homology"/>
<keyword evidence="11 14" id="KW-1133">Transmembrane helix</keyword>
<dbReference type="InterPro" id="IPR023299">
    <property type="entry name" value="ATPase_P-typ_cyto_dom_N"/>
</dbReference>
<feature type="transmembrane region" description="Helical" evidence="14">
    <location>
        <begin position="120"/>
        <end position="141"/>
    </location>
</feature>
<keyword evidence="16" id="KW-0378">Hydrolase</keyword>
<dbReference type="PROSITE" id="PS00154">
    <property type="entry name" value="ATPASE_E1_E2"/>
    <property type="match status" value="1"/>
</dbReference>
<dbReference type="SUPFAM" id="SSF81653">
    <property type="entry name" value="Calcium ATPase, transduction domain A"/>
    <property type="match status" value="1"/>
</dbReference>
<dbReference type="InterPro" id="IPR044492">
    <property type="entry name" value="P_typ_ATPase_HD_dom"/>
</dbReference>
<keyword evidence="9 14" id="KW-0067">ATP-binding</keyword>
<dbReference type="NCBIfam" id="TIGR01525">
    <property type="entry name" value="ATPase-IB_hvy"/>
    <property type="match status" value="1"/>
</dbReference>
<feature type="transmembrane region" description="Helical" evidence="14">
    <location>
        <begin position="719"/>
        <end position="738"/>
    </location>
</feature>